<comment type="caution">
    <text evidence="2">The sequence shown here is derived from an EMBL/GenBank/DDBJ whole genome shotgun (WGS) entry which is preliminary data.</text>
</comment>
<evidence type="ECO:0000313" key="3">
    <source>
        <dbReference type="Proteomes" id="UP000717328"/>
    </source>
</evidence>
<name>A0A9P7GPD9_9AGAR</name>
<dbReference type="EMBL" id="JABCKI010000149">
    <property type="protein sequence ID" value="KAG5652203.1"/>
    <property type="molecule type" value="Genomic_DNA"/>
</dbReference>
<feature type="region of interest" description="Disordered" evidence="1">
    <location>
        <begin position="344"/>
        <end position="420"/>
    </location>
</feature>
<dbReference type="OrthoDB" id="2534923at2759"/>
<reference evidence="2" key="2">
    <citation type="submission" date="2021-10" db="EMBL/GenBank/DDBJ databases">
        <title>Phylogenomics reveals ancestral predisposition of the termite-cultivated fungus Termitomyces towards a domesticated lifestyle.</title>
        <authorList>
            <person name="Auxier B."/>
            <person name="Grum-Grzhimaylo A."/>
            <person name="Cardenas M.E."/>
            <person name="Lodge J.D."/>
            <person name="Laessoe T."/>
            <person name="Pedersen O."/>
            <person name="Smith M.E."/>
            <person name="Kuyper T.W."/>
            <person name="Franco-Molano E.A."/>
            <person name="Baroni T.J."/>
            <person name="Aanen D.K."/>
        </authorList>
    </citation>
    <scope>NUCLEOTIDE SEQUENCE</scope>
    <source>
        <strain evidence="2">D49</strain>
    </source>
</reference>
<sequence>MGSRPRNGSFADYRSGQRNARKGMSNGVGPSGGRVTGWQDSSGIGSGLLRPGVHGSCLRRKSNGLDEPGSSTGSGNTKLSELIPRFIRLSALVAVELAMEAKDAQDGMNPSISKETAQDLLHPIEREWPQFQHPPTQATEFSLLPDPLSSATIRAVVQSQDKASDLALRPTREWYLLLAGLLTRAALEGYLTAGWRGTHAIECLMTVGLGPVEYQPLEQDMAGGFTEFEPDGLPSLLEATKLLFPNCQSPHIKGHAEEEYEVEMRERLRRFYDIPASTPDLSTHMEDLAWQYPAEPVERAAVRFCEAIAKWRGKPELETYKKPVQPPAYRYAQDIAGTSSLPMESLVHSNPPTPTLAHPVASARPRRPRRKPFIGAYFTQPQPSPFQEAVWNPNPRPSSIKRMRSSEDTRPSPPKRLNLG</sequence>
<dbReference type="AlphaFoldDB" id="A0A9P7GPD9"/>
<organism evidence="2 3">
    <name type="scientific">Sphagnurus paluster</name>
    <dbReference type="NCBI Taxonomy" id="117069"/>
    <lineage>
        <taxon>Eukaryota</taxon>
        <taxon>Fungi</taxon>
        <taxon>Dikarya</taxon>
        <taxon>Basidiomycota</taxon>
        <taxon>Agaricomycotina</taxon>
        <taxon>Agaricomycetes</taxon>
        <taxon>Agaricomycetidae</taxon>
        <taxon>Agaricales</taxon>
        <taxon>Tricholomatineae</taxon>
        <taxon>Lyophyllaceae</taxon>
        <taxon>Sphagnurus</taxon>
    </lineage>
</organism>
<evidence type="ECO:0000313" key="2">
    <source>
        <dbReference type="EMBL" id="KAG5652203.1"/>
    </source>
</evidence>
<keyword evidence="3" id="KW-1185">Reference proteome</keyword>
<accession>A0A9P7GPD9</accession>
<evidence type="ECO:0000256" key="1">
    <source>
        <dbReference type="SAM" id="MobiDB-lite"/>
    </source>
</evidence>
<feature type="region of interest" description="Disordered" evidence="1">
    <location>
        <begin position="1"/>
        <end position="77"/>
    </location>
</feature>
<dbReference type="Proteomes" id="UP000717328">
    <property type="component" value="Unassembled WGS sequence"/>
</dbReference>
<protein>
    <submittedName>
        <fullName evidence="2">Uncharacterized protein</fullName>
    </submittedName>
</protein>
<proteinExistence type="predicted"/>
<reference evidence="2" key="1">
    <citation type="submission" date="2021-02" db="EMBL/GenBank/DDBJ databases">
        <authorList>
            <person name="Nieuwenhuis M."/>
            <person name="Van De Peppel L.J.J."/>
        </authorList>
    </citation>
    <scope>NUCLEOTIDE SEQUENCE</scope>
    <source>
        <strain evidence="2">D49</strain>
    </source>
</reference>
<gene>
    <name evidence="2" type="ORF">H0H81_005824</name>
</gene>